<proteinExistence type="predicted"/>
<dbReference type="AlphaFoldDB" id="X6N0H1"/>
<evidence type="ECO:0000256" key="1">
    <source>
        <dbReference type="ARBA" id="ARBA00022741"/>
    </source>
</evidence>
<dbReference type="SMART" id="SM00174">
    <property type="entry name" value="RHO"/>
    <property type="match status" value="1"/>
</dbReference>
<keyword evidence="2" id="KW-1133">Transmembrane helix</keyword>
<dbReference type="SMART" id="SM00173">
    <property type="entry name" value="RAS"/>
    <property type="match status" value="1"/>
</dbReference>
<dbReference type="Gene3D" id="3.40.50.300">
    <property type="entry name" value="P-loop containing nucleotide triphosphate hydrolases"/>
    <property type="match status" value="1"/>
</dbReference>
<dbReference type="OrthoDB" id="63533at2759"/>
<dbReference type="GO" id="GO:0003924">
    <property type="term" value="F:GTPase activity"/>
    <property type="evidence" value="ECO:0007669"/>
    <property type="project" value="InterPro"/>
</dbReference>
<comment type="caution">
    <text evidence="3">The sequence shown here is derived from an EMBL/GenBank/DDBJ whole genome shotgun (WGS) entry which is preliminary data.</text>
</comment>
<dbReference type="OMA" id="NDEQHRN"/>
<keyword evidence="2" id="KW-0812">Transmembrane</keyword>
<keyword evidence="1" id="KW-0547">Nucleotide-binding</keyword>
<dbReference type="PANTHER" id="PTHR47978">
    <property type="match status" value="1"/>
</dbReference>
<gene>
    <name evidence="3" type="ORF">RFI_17663</name>
</gene>
<sequence>MIFLFSYSIYSLSIAIVLFFKKKVCRKKNPNLLKMTETYKFKVVLLGEGRVGKTSLLLRFVENRFSDRQQSTLQASYLEKTINIGSCSVTLAIWDTAGQVYKGKNTLRKIDFLKLKKKERFHALAPIYYRDADGAILVFDITDQTSFNKVQNWVEELRKIVGDDILVVVASNKQDLESKRQVRK</sequence>
<feature type="transmembrane region" description="Helical" evidence="2">
    <location>
        <begin position="6"/>
        <end position="24"/>
    </location>
</feature>
<dbReference type="EMBL" id="ASPP01013521">
    <property type="protein sequence ID" value="ETO19566.1"/>
    <property type="molecule type" value="Genomic_DNA"/>
</dbReference>
<dbReference type="InterPro" id="IPR027417">
    <property type="entry name" value="P-loop_NTPase"/>
</dbReference>
<evidence type="ECO:0000313" key="3">
    <source>
        <dbReference type="EMBL" id="ETO19566.1"/>
    </source>
</evidence>
<keyword evidence="2" id="KW-0472">Membrane</keyword>
<dbReference type="Proteomes" id="UP000023152">
    <property type="component" value="Unassembled WGS sequence"/>
</dbReference>
<dbReference type="PRINTS" id="PR00449">
    <property type="entry name" value="RASTRNSFRMNG"/>
</dbReference>
<protein>
    <submittedName>
        <fullName evidence="3">Canine-like rab-type small G protein</fullName>
    </submittedName>
</protein>
<reference evidence="3 4" key="1">
    <citation type="journal article" date="2013" name="Curr. Biol.">
        <title>The Genome of the Foraminiferan Reticulomyxa filosa.</title>
        <authorList>
            <person name="Glockner G."/>
            <person name="Hulsmann N."/>
            <person name="Schleicher M."/>
            <person name="Noegel A.A."/>
            <person name="Eichinger L."/>
            <person name="Gallinger C."/>
            <person name="Pawlowski J."/>
            <person name="Sierra R."/>
            <person name="Euteneuer U."/>
            <person name="Pillet L."/>
            <person name="Moustafa A."/>
            <person name="Platzer M."/>
            <person name="Groth M."/>
            <person name="Szafranski K."/>
            <person name="Schliwa M."/>
        </authorList>
    </citation>
    <scope>NUCLEOTIDE SEQUENCE [LARGE SCALE GENOMIC DNA]</scope>
</reference>
<dbReference type="PROSITE" id="PS51421">
    <property type="entry name" value="RAS"/>
    <property type="match status" value="1"/>
</dbReference>
<dbReference type="GO" id="GO:0005525">
    <property type="term" value="F:GTP binding"/>
    <property type="evidence" value="ECO:0007669"/>
    <property type="project" value="InterPro"/>
</dbReference>
<dbReference type="SUPFAM" id="SSF52540">
    <property type="entry name" value="P-loop containing nucleoside triphosphate hydrolases"/>
    <property type="match status" value="1"/>
</dbReference>
<name>X6N0H1_RETFI</name>
<dbReference type="PROSITE" id="PS51419">
    <property type="entry name" value="RAB"/>
    <property type="match status" value="1"/>
</dbReference>
<evidence type="ECO:0000256" key="2">
    <source>
        <dbReference type="SAM" id="Phobius"/>
    </source>
</evidence>
<accession>X6N0H1</accession>
<keyword evidence="4" id="KW-1185">Reference proteome</keyword>
<evidence type="ECO:0000313" key="4">
    <source>
        <dbReference type="Proteomes" id="UP000023152"/>
    </source>
</evidence>
<organism evidence="3 4">
    <name type="scientific">Reticulomyxa filosa</name>
    <dbReference type="NCBI Taxonomy" id="46433"/>
    <lineage>
        <taxon>Eukaryota</taxon>
        <taxon>Sar</taxon>
        <taxon>Rhizaria</taxon>
        <taxon>Retaria</taxon>
        <taxon>Foraminifera</taxon>
        <taxon>Monothalamids</taxon>
        <taxon>Reticulomyxidae</taxon>
        <taxon>Reticulomyxa</taxon>
    </lineage>
</organism>
<dbReference type="NCBIfam" id="TIGR00231">
    <property type="entry name" value="small_GTP"/>
    <property type="match status" value="1"/>
</dbReference>
<dbReference type="SMART" id="SM00175">
    <property type="entry name" value="RAB"/>
    <property type="match status" value="1"/>
</dbReference>
<dbReference type="InterPro" id="IPR005225">
    <property type="entry name" value="Small_GTP-bd"/>
</dbReference>
<dbReference type="InterPro" id="IPR001806">
    <property type="entry name" value="Small_GTPase"/>
</dbReference>
<dbReference type="Pfam" id="PF00071">
    <property type="entry name" value="Ras"/>
    <property type="match status" value="2"/>
</dbReference>